<accession>A0A392N352</accession>
<comment type="caution">
    <text evidence="2">The sequence shown here is derived from an EMBL/GenBank/DDBJ whole genome shotgun (WGS) entry which is preliminary data.</text>
</comment>
<dbReference type="AlphaFoldDB" id="A0A392N352"/>
<dbReference type="GO" id="GO:0005886">
    <property type="term" value="C:plasma membrane"/>
    <property type="evidence" value="ECO:0007669"/>
    <property type="project" value="UniProtKB-SubCell"/>
</dbReference>
<dbReference type="InterPro" id="IPR036770">
    <property type="entry name" value="Ankyrin_rpt-contain_sf"/>
</dbReference>
<proteinExistence type="predicted"/>
<comment type="subcellular location">
    <subcellularLocation>
        <location evidence="1">Cell membrane</location>
        <topology evidence="1">Peripheral membrane protein</topology>
    </subcellularLocation>
</comment>
<evidence type="ECO:0000313" key="2">
    <source>
        <dbReference type="EMBL" id="MCH94002.1"/>
    </source>
</evidence>
<dbReference type="EMBL" id="LXQA010026251">
    <property type="protein sequence ID" value="MCH94002.1"/>
    <property type="molecule type" value="Genomic_DNA"/>
</dbReference>
<keyword evidence="2" id="KW-0647">Proteasome</keyword>
<sequence>RNCGIVEWWHCDVSSRQAASAGGAVTAKSQVCVHNQVALLLIRHGADVDVEDKEGYTVLGRVTDDGFRTILIDAAKTMLE</sequence>
<evidence type="ECO:0000313" key="3">
    <source>
        <dbReference type="Proteomes" id="UP000265520"/>
    </source>
</evidence>
<name>A0A392N352_9FABA</name>
<evidence type="ECO:0000256" key="1">
    <source>
        <dbReference type="ARBA" id="ARBA00004202"/>
    </source>
</evidence>
<dbReference type="GO" id="GO:0000502">
    <property type="term" value="C:proteasome complex"/>
    <property type="evidence" value="ECO:0007669"/>
    <property type="project" value="UniProtKB-KW"/>
</dbReference>
<dbReference type="Gene3D" id="1.25.40.20">
    <property type="entry name" value="Ankyrin repeat-containing domain"/>
    <property type="match status" value="1"/>
</dbReference>
<feature type="non-terminal residue" evidence="2">
    <location>
        <position position="1"/>
    </location>
</feature>
<organism evidence="2 3">
    <name type="scientific">Trifolium medium</name>
    <dbReference type="NCBI Taxonomy" id="97028"/>
    <lineage>
        <taxon>Eukaryota</taxon>
        <taxon>Viridiplantae</taxon>
        <taxon>Streptophyta</taxon>
        <taxon>Embryophyta</taxon>
        <taxon>Tracheophyta</taxon>
        <taxon>Spermatophyta</taxon>
        <taxon>Magnoliopsida</taxon>
        <taxon>eudicotyledons</taxon>
        <taxon>Gunneridae</taxon>
        <taxon>Pentapetalae</taxon>
        <taxon>rosids</taxon>
        <taxon>fabids</taxon>
        <taxon>Fabales</taxon>
        <taxon>Fabaceae</taxon>
        <taxon>Papilionoideae</taxon>
        <taxon>50 kb inversion clade</taxon>
        <taxon>NPAAA clade</taxon>
        <taxon>Hologalegina</taxon>
        <taxon>IRL clade</taxon>
        <taxon>Trifolieae</taxon>
        <taxon>Trifolium</taxon>
    </lineage>
</organism>
<protein>
    <submittedName>
        <fullName evidence="2">26S proteasome non-ATPase regulatory subunit 10-like</fullName>
    </submittedName>
</protein>
<reference evidence="2 3" key="1">
    <citation type="journal article" date="2018" name="Front. Plant Sci.">
        <title>Red Clover (Trifolium pratense) and Zigzag Clover (T. medium) - A Picture of Genomic Similarities and Differences.</title>
        <authorList>
            <person name="Dluhosova J."/>
            <person name="Istvanek J."/>
            <person name="Nedelnik J."/>
            <person name="Repkova J."/>
        </authorList>
    </citation>
    <scope>NUCLEOTIDE SEQUENCE [LARGE SCALE GENOMIC DNA]</scope>
    <source>
        <strain evidence="3">cv. 10/8</strain>
        <tissue evidence="2">Leaf</tissue>
    </source>
</reference>
<keyword evidence="3" id="KW-1185">Reference proteome</keyword>
<gene>
    <name evidence="2" type="ORF">A2U01_0014956</name>
</gene>
<dbReference type="Proteomes" id="UP000265520">
    <property type="component" value="Unassembled WGS sequence"/>
</dbReference>